<dbReference type="InterPro" id="IPR018639">
    <property type="entry name" value="DUF2062"/>
</dbReference>
<reference evidence="3" key="1">
    <citation type="journal article" date="2020" name="mSystems">
        <title>Genome- and Community-Level Interaction Insights into Carbon Utilization and Element Cycling Functions of Hydrothermarchaeota in Hydrothermal Sediment.</title>
        <authorList>
            <person name="Zhou Z."/>
            <person name="Liu Y."/>
            <person name="Xu W."/>
            <person name="Pan J."/>
            <person name="Luo Z.H."/>
            <person name="Li M."/>
        </authorList>
    </citation>
    <scope>NUCLEOTIDE SEQUENCE [LARGE SCALE GENOMIC DNA]</scope>
    <source>
        <strain evidence="3">HyVt-329</strain>
    </source>
</reference>
<proteinExistence type="predicted"/>
<name>A0A7C1R894_UNCAE</name>
<feature type="transmembrane region" description="Helical" evidence="1">
    <location>
        <begin position="32"/>
        <end position="56"/>
    </location>
</feature>
<keyword evidence="1" id="KW-0812">Transmembrane</keyword>
<keyword evidence="1" id="KW-0472">Membrane</keyword>
<dbReference type="EMBL" id="DRFT01000134">
    <property type="protein sequence ID" value="HDZ49959.1"/>
    <property type="molecule type" value="Genomic_DNA"/>
</dbReference>
<evidence type="ECO:0000259" key="2">
    <source>
        <dbReference type="Pfam" id="PF09835"/>
    </source>
</evidence>
<gene>
    <name evidence="3" type="ORF">ENH69_01910</name>
</gene>
<feature type="domain" description="DUF2062" evidence="2">
    <location>
        <begin position="1"/>
        <end position="62"/>
    </location>
</feature>
<comment type="caution">
    <text evidence="3">The sequence shown here is derived from an EMBL/GenBank/DDBJ whole genome shotgun (WGS) entry which is preliminary data.</text>
</comment>
<sequence length="65" mass="7394">YKIGQLILKTAPLPLSWDIFNLESLLNISKSLLVGSIFLAIGLATLTYFLALQIIIRYRAHHRLK</sequence>
<feature type="non-terminal residue" evidence="3">
    <location>
        <position position="1"/>
    </location>
</feature>
<organism evidence="3">
    <name type="scientific">Aerophobetes bacterium</name>
    <dbReference type="NCBI Taxonomy" id="2030807"/>
    <lineage>
        <taxon>Bacteria</taxon>
        <taxon>Candidatus Aerophobota</taxon>
    </lineage>
</organism>
<accession>A0A7C1R894</accession>
<dbReference type="Proteomes" id="UP000885667">
    <property type="component" value="Unassembled WGS sequence"/>
</dbReference>
<keyword evidence="1" id="KW-1133">Transmembrane helix</keyword>
<protein>
    <submittedName>
        <fullName evidence="3">DUF2062 domain-containing protein</fullName>
    </submittedName>
</protein>
<dbReference type="Pfam" id="PF09835">
    <property type="entry name" value="DUF2062"/>
    <property type="match status" value="1"/>
</dbReference>
<evidence type="ECO:0000313" key="3">
    <source>
        <dbReference type="EMBL" id="HDZ49959.1"/>
    </source>
</evidence>
<dbReference type="AlphaFoldDB" id="A0A7C1R894"/>
<evidence type="ECO:0000256" key="1">
    <source>
        <dbReference type="SAM" id="Phobius"/>
    </source>
</evidence>